<dbReference type="EMBL" id="BMLS01000001">
    <property type="protein sequence ID" value="GGO66857.1"/>
    <property type="molecule type" value="Genomic_DNA"/>
</dbReference>
<dbReference type="AlphaFoldDB" id="A0A918DHG4"/>
<dbReference type="Proteomes" id="UP000606935">
    <property type="component" value="Unassembled WGS sequence"/>
</dbReference>
<feature type="domain" description="Peptidase M16 N-terminal" evidence="3">
    <location>
        <begin position="40"/>
        <end position="181"/>
    </location>
</feature>
<evidence type="ECO:0000259" key="4">
    <source>
        <dbReference type="Pfam" id="PF05193"/>
    </source>
</evidence>
<evidence type="ECO:0000256" key="2">
    <source>
        <dbReference type="SAM" id="SignalP"/>
    </source>
</evidence>
<dbReference type="Gene3D" id="3.30.830.10">
    <property type="entry name" value="Metalloenzyme, LuxS/M16 peptidase-like"/>
    <property type="match status" value="2"/>
</dbReference>
<reference evidence="5" key="2">
    <citation type="submission" date="2020-09" db="EMBL/GenBank/DDBJ databases">
        <authorList>
            <person name="Sun Q."/>
            <person name="Zhou Y."/>
        </authorList>
    </citation>
    <scope>NUCLEOTIDE SEQUENCE</scope>
    <source>
        <strain evidence="5">CGMCC 1.7086</strain>
    </source>
</reference>
<gene>
    <name evidence="5" type="ORF">GCM10010982_12030</name>
</gene>
<feature type="chain" id="PRO_5037219077" evidence="2">
    <location>
        <begin position="20"/>
        <end position="444"/>
    </location>
</feature>
<dbReference type="Pfam" id="PF00675">
    <property type="entry name" value="Peptidase_M16"/>
    <property type="match status" value="1"/>
</dbReference>
<keyword evidence="6" id="KW-1185">Reference proteome</keyword>
<keyword evidence="2" id="KW-0732">Signal</keyword>
<dbReference type="GO" id="GO:0046872">
    <property type="term" value="F:metal ion binding"/>
    <property type="evidence" value="ECO:0007669"/>
    <property type="project" value="InterPro"/>
</dbReference>
<evidence type="ECO:0000259" key="3">
    <source>
        <dbReference type="Pfam" id="PF00675"/>
    </source>
</evidence>
<reference evidence="5" key="1">
    <citation type="journal article" date="2014" name="Int. J. Syst. Evol. Microbiol.">
        <title>Complete genome sequence of Corynebacterium casei LMG S-19264T (=DSM 44701T), isolated from a smear-ripened cheese.</title>
        <authorList>
            <consortium name="US DOE Joint Genome Institute (JGI-PGF)"/>
            <person name="Walter F."/>
            <person name="Albersmeier A."/>
            <person name="Kalinowski J."/>
            <person name="Ruckert C."/>
        </authorList>
    </citation>
    <scope>NUCLEOTIDE SEQUENCE</scope>
    <source>
        <strain evidence="5">CGMCC 1.7086</strain>
    </source>
</reference>
<dbReference type="InterPro" id="IPR011765">
    <property type="entry name" value="Pept_M16_N"/>
</dbReference>
<dbReference type="PANTHER" id="PTHR11851">
    <property type="entry name" value="METALLOPROTEASE"/>
    <property type="match status" value="1"/>
</dbReference>
<dbReference type="PANTHER" id="PTHR11851:SF49">
    <property type="entry name" value="MITOCHONDRIAL-PROCESSING PEPTIDASE SUBUNIT ALPHA"/>
    <property type="match status" value="1"/>
</dbReference>
<name>A0A918DHG4_9ALTE</name>
<evidence type="ECO:0000313" key="5">
    <source>
        <dbReference type="EMBL" id="GGO66857.1"/>
    </source>
</evidence>
<evidence type="ECO:0000313" key="6">
    <source>
        <dbReference type="Proteomes" id="UP000606935"/>
    </source>
</evidence>
<dbReference type="RefSeq" id="WP_188691616.1">
    <property type="nucleotide sequence ID" value="NZ_BMLS01000001.1"/>
</dbReference>
<comment type="caution">
    <text evidence="5">The sequence shown here is derived from an EMBL/GenBank/DDBJ whole genome shotgun (WGS) entry which is preliminary data.</text>
</comment>
<feature type="signal peptide" evidence="2">
    <location>
        <begin position="1"/>
        <end position="19"/>
    </location>
</feature>
<dbReference type="Pfam" id="PF05193">
    <property type="entry name" value="Peptidase_M16_C"/>
    <property type="match status" value="1"/>
</dbReference>
<dbReference type="InterPro" id="IPR011249">
    <property type="entry name" value="Metalloenz_LuxS/M16"/>
</dbReference>
<dbReference type="InterPro" id="IPR050361">
    <property type="entry name" value="MPP/UQCRC_Complex"/>
</dbReference>
<dbReference type="SUPFAM" id="SSF63411">
    <property type="entry name" value="LuxS/MPP-like metallohydrolase"/>
    <property type="match status" value="2"/>
</dbReference>
<protein>
    <submittedName>
        <fullName evidence="5">Peptidase M16</fullName>
    </submittedName>
</protein>
<organism evidence="5 6">
    <name type="scientific">Bowmanella pacifica</name>
    <dbReference type="NCBI Taxonomy" id="502051"/>
    <lineage>
        <taxon>Bacteria</taxon>
        <taxon>Pseudomonadati</taxon>
        <taxon>Pseudomonadota</taxon>
        <taxon>Gammaproteobacteria</taxon>
        <taxon>Alteromonadales</taxon>
        <taxon>Alteromonadaceae</taxon>
        <taxon>Bowmanella</taxon>
    </lineage>
</organism>
<comment type="similarity">
    <text evidence="1">Belongs to the peptidase M16 family.</text>
</comment>
<feature type="domain" description="Peptidase M16 C-terminal" evidence="4">
    <location>
        <begin position="191"/>
        <end position="368"/>
    </location>
</feature>
<dbReference type="InterPro" id="IPR007863">
    <property type="entry name" value="Peptidase_M16_C"/>
</dbReference>
<evidence type="ECO:0000256" key="1">
    <source>
        <dbReference type="ARBA" id="ARBA00007261"/>
    </source>
</evidence>
<sequence>MKKIAIWSLLAAIAVPVLASPVTDNVQTFSLENGMKFLVLEDHSIPNANSYLFWRVGSRNEYPGITGLSHFFEHMMFNGAKKYGPKEFDRTMEAAGGSNNAYTTENLTVYTNWFPAEQLDLIFELEADRIEHLAIDPQMVESERGVVISERSTGLENSNFRAIWEEVKGSAFRAHPYSWSVIGHESDIENWSLQDLVQFHKTYYAPNNAVMVVAGDVTVEEVKKAATKHFAAIPAQTPPREVHTIEPPQKGERRVYLHKASVSSPNLMMAFHVPNSRHEDYYALSVLADILATGNSSRLQSSLVFSQQLASDLFAYFPESIDPNLFYIYAVASPGKSAEQLEKGIIAQLQAIKKDGITEQELQKVKNRRLVDFYREMATINGKANTLGTYEMYFGDYRALFDAPTKLEALNVTDIQRVARQYLKKANRTVGILDAQEDSHEQDL</sequence>
<accession>A0A918DHG4</accession>
<proteinExistence type="inferred from homology"/>